<evidence type="ECO:0000256" key="1">
    <source>
        <dbReference type="ARBA" id="ARBA00004761"/>
    </source>
</evidence>
<comment type="caution">
    <text evidence="10">The sequence shown here is derived from an EMBL/GenBank/DDBJ whole genome shotgun (WGS) entry which is preliminary data.</text>
</comment>
<dbReference type="InterPro" id="IPR027417">
    <property type="entry name" value="P-loop_NTPase"/>
</dbReference>
<name>A0ABQ3ART4_9GAMM</name>
<evidence type="ECO:0000313" key="10">
    <source>
        <dbReference type="EMBL" id="GGY61994.1"/>
    </source>
</evidence>
<evidence type="ECO:0000256" key="2">
    <source>
        <dbReference type="ARBA" id="ARBA00008420"/>
    </source>
</evidence>
<dbReference type="EC" id="2.7.1.12" evidence="3 9"/>
<comment type="pathway">
    <text evidence="1">Carbohydrate acid metabolism.</text>
</comment>
<proteinExistence type="inferred from homology"/>
<dbReference type="Proteomes" id="UP000619761">
    <property type="component" value="Unassembled WGS sequence"/>
</dbReference>
<organism evidence="10 11">
    <name type="scientific">Cellvibrio zantedeschiae</name>
    <dbReference type="NCBI Taxonomy" id="1237077"/>
    <lineage>
        <taxon>Bacteria</taxon>
        <taxon>Pseudomonadati</taxon>
        <taxon>Pseudomonadota</taxon>
        <taxon>Gammaproteobacteria</taxon>
        <taxon>Cellvibrionales</taxon>
        <taxon>Cellvibrionaceae</taxon>
        <taxon>Cellvibrio</taxon>
    </lineage>
</organism>
<evidence type="ECO:0000256" key="7">
    <source>
        <dbReference type="ARBA" id="ARBA00022840"/>
    </source>
</evidence>
<dbReference type="PANTHER" id="PTHR43442">
    <property type="entry name" value="GLUCONOKINASE-RELATED"/>
    <property type="match status" value="1"/>
</dbReference>
<accession>A0ABQ3ART4</accession>
<sequence length="197" mass="21819">MTYWPALMIPQNTVSNPKATTNLIIVMGVSGSGKSTLAKALGDIYGYEYLDGDDFHSAESRALMAQAIPLTDEHRTPWVAAIKHRLQSNDSQHIHTILAFSGLKKKHRDELRSAGLRTIVLYLNGSKETIGDRITSRTGHFMSPALLDSQFAGMENPLDEQDVHLIDVWPPVDQVIAHARNIIDQHLVTQTHTSSQA</sequence>
<keyword evidence="11" id="KW-1185">Reference proteome</keyword>
<reference evidence="11" key="1">
    <citation type="journal article" date="2019" name="Int. J. Syst. Evol. Microbiol.">
        <title>The Global Catalogue of Microorganisms (GCM) 10K type strain sequencing project: providing services to taxonomists for standard genome sequencing and annotation.</title>
        <authorList>
            <consortium name="The Broad Institute Genomics Platform"/>
            <consortium name="The Broad Institute Genome Sequencing Center for Infectious Disease"/>
            <person name="Wu L."/>
            <person name="Ma J."/>
        </authorList>
    </citation>
    <scope>NUCLEOTIDE SEQUENCE [LARGE SCALE GENOMIC DNA]</scope>
    <source>
        <strain evidence="11">KCTC 32239</strain>
    </source>
</reference>
<dbReference type="InterPro" id="IPR006001">
    <property type="entry name" value="Therm_gnt_kin"/>
</dbReference>
<evidence type="ECO:0000256" key="9">
    <source>
        <dbReference type="RuleBase" id="RU363066"/>
    </source>
</evidence>
<dbReference type="PANTHER" id="PTHR43442:SF3">
    <property type="entry name" value="GLUCONOKINASE-RELATED"/>
    <property type="match status" value="1"/>
</dbReference>
<evidence type="ECO:0000256" key="8">
    <source>
        <dbReference type="ARBA" id="ARBA00048090"/>
    </source>
</evidence>
<dbReference type="CDD" id="cd02021">
    <property type="entry name" value="GntK"/>
    <property type="match status" value="1"/>
</dbReference>
<protein>
    <recommendedName>
        <fullName evidence="3 9">Gluconokinase</fullName>
        <ecNumber evidence="3 9">2.7.1.12</ecNumber>
    </recommendedName>
</protein>
<comment type="similarity">
    <text evidence="2 9">Belongs to the gluconokinase GntK/GntV family.</text>
</comment>
<comment type="catalytic activity">
    <reaction evidence="8 9">
        <text>D-gluconate + ATP = 6-phospho-D-gluconate + ADP + H(+)</text>
        <dbReference type="Rhea" id="RHEA:19433"/>
        <dbReference type="ChEBI" id="CHEBI:15378"/>
        <dbReference type="ChEBI" id="CHEBI:18391"/>
        <dbReference type="ChEBI" id="CHEBI:30616"/>
        <dbReference type="ChEBI" id="CHEBI:58759"/>
        <dbReference type="ChEBI" id="CHEBI:456216"/>
        <dbReference type="EC" id="2.7.1.12"/>
    </reaction>
</comment>
<dbReference type="Gene3D" id="3.40.50.300">
    <property type="entry name" value="P-loop containing nucleotide triphosphate hydrolases"/>
    <property type="match status" value="1"/>
</dbReference>
<keyword evidence="6 9" id="KW-0418">Kinase</keyword>
<evidence type="ECO:0000256" key="6">
    <source>
        <dbReference type="ARBA" id="ARBA00022777"/>
    </source>
</evidence>
<dbReference type="EMBL" id="BMYZ01000001">
    <property type="protein sequence ID" value="GGY61994.1"/>
    <property type="molecule type" value="Genomic_DNA"/>
</dbReference>
<keyword evidence="5 9" id="KW-0547">Nucleotide-binding</keyword>
<gene>
    <name evidence="10" type="primary">idnK</name>
    <name evidence="10" type="ORF">GCM10011613_01810</name>
</gene>
<dbReference type="Pfam" id="PF13671">
    <property type="entry name" value="AAA_33"/>
    <property type="match status" value="1"/>
</dbReference>
<evidence type="ECO:0000256" key="5">
    <source>
        <dbReference type="ARBA" id="ARBA00022741"/>
    </source>
</evidence>
<evidence type="ECO:0000256" key="3">
    <source>
        <dbReference type="ARBA" id="ARBA00012054"/>
    </source>
</evidence>
<evidence type="ECO:0000313" key="11">
    <source>
        <dbReference type="Proteomes" id="UP000619761"/>
    </source>
</evidence>
<keyword evidence="7 9" id="KW-0067">ATP-binding</keyword>
<evidence type="ECO:0000256" key="4">
    <source>
        <dbReference type="ARBA" id="ARBA00022679"/>
    </source>
</evidence>
<dbReference type="SUPFAM" id="SSF52540">
    <property type="entry name" value="P-loop containing nucleoside triphosphate hydrolases"/>
    <property type="match status" value="1"/>
</dbReference>
<keyword evidence="4 9" id="KW-0808">Transferase</keyword>
<dbReference type="NCBIfam" id="TIGR01313">
    <property type="entry name" value="therm_gnt_kin"/>
    <property type="match status" value="1"/>
</dbReference>